<proteinExistence type="predicted"/>
<comment type="caution">
    <text evidence="1">The sequence shown here is derived from an EMBL/GenBank/DDBJ whole genome shotgun (WGS) entry which is preliminary data.</text>
</comment>
<dbReference type="OMA" id="YCCITAI"/>
<accession>A0A8S1MTG2</accession>
<organism evidence="1 2">
    <name type="scientific">Paramecium primaurelia</name>
    <dbReference type="NCBI Taxonomy" id="5886"/>
    <lineage>
        <taxon>Eukaryota</taxon>
        <taxon>Sar</taxon>
        <taxon>Alveolata</taxon>
        <taxon>Ciliophora</taxon>
        <taxon>Intramacronucleata</taxon>
        <taxon>Oligohymenophorea</taxon>
        <taxon>Peniculida</taxon>
        <taxon>Parameciidae</taxon>
        <taxon>Paramecium</taxon>
    </lineage>
</organism>
<evidence type="ECO:0000313" key="2">
    <source>
        <dbReference type="Proteomes" id="UP000688137"/>
    </source>
</evidence>
<keyword evidence="2" id="KW-1185">Reference proteome</keyword>
<name>A0A8S1MTG2_PARPR</name>
<gene>
    <name evidence="1" type="ORF">PPRIM_AZ9-3.1.T0700066</name>
</gene>
<reference evidence="1" key="1">
    <citation type="submission" date="2021-01" db="EMBL/GenBank/DDBJ databases">
        <authorList>
            <consortium name="Genoscope - CEA"/>
            <person name="William W."/>
        </authorList>
    </citation>
    <scope>NUCLEOTIDE SEQUENCE</scope>
</reference>
<dbReference type="Proteomes" id="UP000688137">
    <property type="component" value="Unassembled WGS sequence"/>
</dbReference>
<evidence type="ECO:0000313" key="1">
    <source>
        <dbReference type="EMBL" id="CAD8083450.1"/>
    </source>
</evidence>
<sequence>MGNYCCITAIDATKTQEEIVSSNKSDSIRKSQGDSLQIANFQELIQDHSQLYTYQDGDVLLSSRPNSPRQQHVIIYLEPKIVIEEEIKFQSDAMKGILSARTYDQFSESPYSFGNCKEKPQKKVQFRE</sequence>
<dbReference type="EMBL" id="CAJJDM010000073">
    <property type="protein sequence ID" value="CAD8083450.1"/>
    <property type="molecule type" value="Genomic_DNA"/>
</dbReference>
<protein>
    <submittedName>
        <fullName evidence="1">Uncharacterized protein</fullName>
    </submittedName>
</protein>
<dbReference type="AlphaFoldDB" id="A0A8S1MTG2"/>